<dbReference type="AlphaFoldDB" id="A0A1R4A8Z2"/>
<keyword evidence="3" id="KW-1185">Reference proteome</keyword>
<reference evidence="3" key="1">
    <citation type="submission" date="2016-06" db="EMBL/GenBank/DDBJ databases">
        <authorList>
            <person name="Toshchakov V.S."/>
        </authorList>
    </citation>
    <scope>NUCLEOTIDE SEQUENCE [LARGE SCALE GENOMIC DNA]</scope>
    <source>
        <strain>PM4 (JCM 30641</strain>
        <strain evidence="3">\VKM B-2940)</strain>
    </source>
</reference>
<sequence length="107" mass="12359">MSDLLDHAIKEKYNSMKINDPLIFVKNAIDWDAFTPLLNDLYHNDTDNGGRPNIPVKTMVKVLFLQSMFNMVEERVEVIIKNKIYKSNVTSNEWMSLKSKIGSRSIP</sequence>
<dbReference type="STRING" id="1673428.CPM_1648"/>
<dbReference type="Proteomes" id="UP000187822">
    <property type="component" value="Chromosome I"/>
</dbReference>
<accession>A0A1R4A8Z2</accession>
<dbReference type="InterPro" id="IPR008490">
    <property type="entry name" value="Transposase_InsH_N"/>
</dbReference>
<proteinExistence type="predicted"/>
<gene>
    <name evidence="2" type="ORF">CPM_1648</name>
</gene>
<evidence type="ECO:0000313" key="2">
    <source>
        <dbReference type="EMBL" id="SJK85435.1"/>
    </source>
</evidence>
<dbReference type="RefSeq" id="WP_077076592.1">
    <property type="nucleotide sequence ID" value="NZ_LT719092.1"/>
</dbReference>
<evidence type="ECO:0000313" key="3">
    <source>
        <dbReference type="Proteomes" id="UP000187822"/>
    </source>
</evidence>
<organism evidence="2 3">
    <name type="scientific">Cuniculiplasma divulgatum</name>
    <dbReference type="NCBI Taxonomy" id="1673428"/>
    <lineage>
        <taxon>Archaea</taxon>
        <taxon>Methanobacteriati</taxon>
        <taxon>Thermoplasmatota</taxon>
        <taxon>Thermoplasmata</taxon>
        <taxon>Thermoplasmatales</taxon>
        <taxon>Cuniculiplasmataceae</taxon>
        <taxon>Cuniculiplasma</taxon>
    </lineage>
</organism>
<dbReference type="GeneID" id="30928230"/>
<dbReference type="KEGG" id="cdiv:CPM_1648"/>
<dbReference type="OrthoDB" id="109750at2157"/>
<dbReference type="Pfam" id="PF05598">
    <property type="entry name" value="DUF772"/>
    <property type="match status" value="1"/>
</dbReference>
<dbReference type="EMBL" id="LT719092">
    <property type="protein sequence ID" value="SJK85435.1"/>
    <property type="molecule type" value="Genomic_DNA"/>
</dbReference>
<protein>
    <submittedName>
        <fullName evidence="2">IS5 family transposase OrfA</fullName>
    </submittedName>
</protein>
<name>A0A1R4A8Z2_9ARCH</name>
<evidence type="ECO:0000259" key="1">
    <source>
        <dbReference type="Pfam" id="PF05598"/>
    </source>
</evidence>
<feature type="domain" description="Transposase InsH N-terminal" evidence="1">
    <location>
        <begin position="19"/>
        <end position="82"/>
    </location>
</feature>